<evidence type="ECO:0000313" key="1">
    <source>
        <dbReference type="EMBL" id="MDO1538135.1"/>
    </source>
</evidence>
<proteinExistence type="predicted"/>
<accession>A0ABT8SGU0</accession>
<keyword evidence="2" id="KW-1185">Reference proteome</keyword>
<name>A0ABT8SGU0_9BURK</name>
<gene>
    <name evidence="1" type="ORF">Q2T77_38575</name>
</gene>
<dbReference type="RefSeq" id="WP_301816540.1">
    <property type="nucleotide sequence ID" value="NZ_JAUJZH010000082.1"/>
</dbReference>
<dbReference type="EMBL" id="JAUKVY010000082">
    <property type="protein sequence ID" value="MDO1538135.1"/>
    <property type="molecule type" value="Genomic_DNA"/>
</dbReference>
<sequence>MITAKTIPSVANFEVLDAGRQTTLRVPEASTLMAELRKAVIHASQWVSGPDPELARDRFLGEATDPADLERRSMAWERAQETRRALPPVL</sequence>
<organism evidence="1 2">
    <name type="scientific">Variovorax ginsengisoli</name>
    <dbReference type="NCBI Taxonomy" id="363844"/>
    <lineage>
        <taxon>Bacteria</taxon>
        <taxon>Pseudomonadati</taxon>
        <taxon>Pseudomonadota</taxon>
        <taxon>Betaproteobacteria</taxon>
        <taxon>Burkholderiales</taxon>
        <taxon>Comamonadaceae</taxon>
        <taxon>Variovorax</taxon>
    </lineage>
</organism>
<comment type="caution">
    <text evidence="1">The sequence shown here is derived from an EMBL/GenBank/DDBJ whole genome shotgun (WGS) entry which is preliminary data.</text>
</comment>
<reference evidence="1" key="1">
    <citation type="submission" date="2023-06" db="EMBL/GenBank/DDBJ databases">
        <authorList>
            <person name="Jiang Y."/>
            <person name="Liu Q."/>
        </authorList>
    </citation>
    <scope>NUCLEOTIDE SEQUENCE</scope>
    <source>
        <strain evidence="1">CGMCC 1.12090</strain>
    </source>
</reference>
<evidence type="ECO:0000313" key="2">
    <source>
        <dbReference type="Proteomes" id="UP001169027"/>
    </source>
</evidence>
<dbReference type="Proteomes" id="UP001169027">
    <property type="component" value="Unassembled WGS sequence"/>
</dbReference>
<protein>
    <submittedName>
        <fullName evidence="1">Uncharacterized protein</fullName>
    </submittedName>
</protein>